<protein>
    <recommendedName>
        <fullName evidence="3">Lipoprotein</fullName>
    </recommendedName>
</protein>
<dbReference type="Proteomes" id="UP000823964">
    <property type="component" value="Unassembled WGS sequence"/>
</dbReference>
<gene>
    <name evidence="1" type="ORF">H9862_02140</name>
</gene>
<name>A0A9D2AGT0_9BACT</name>
<proteinExistence type="predicted"/>
<sequence>MIKPHEKNLTTMIAAATALLGMSACNDSNNSNNSSKKPLEPITPAAFAGGFRAYSITAQGATCRLQGSNGQAGDTTADIPALGGYFILSRAHQDYYCAMRYKLSAQENATEATLTLSFRTADIAKLEEDEAFRSFWQIPEGSELKDSDTYEVTFAFPGGTAKMSRNDAEVGVGTFEVLTFELPTEDAAASAQP</sequence>
<dbReference type="EMBL" id="DXFQ01000035">
    <property type="protein sequence ID" value="HIX19387.1"/>
    <property type="molecule type" value="Genomic_DNA"/>
</dbReference>
<reference evidence="1" key="2">
    <citation type="submission" date="2021-04" db="EMBL/GenBank/DDBJ databases">
        <authorList>
            <person name="Gilroy R."/>
        </authorList>
    </citation>
    <scope>NUCLEOTIDE SEQUENCE</scope>
    <source>
        <strain evidence="1">14975</strain>
    </source>
</reference>
<accession>A0A9D2AGT0</accession>
<evidence type="ECO:0000313" key="1">
    <source>
        <dbReference type="EMBL" id="HIX19387.1"/>
    </source>
</evidence>
<organism evidence="1 2">
    <name type="scientific">Candidatus Akkermansia intestinigallinarum</name>
    <dbReference type="NCBI Taxonomy" id="2838431"/>
    <lineage>
        <taxon>Bacteria</taxon>
        <taxon>Pseudomonadati</taxon>
        <taxon>Verrucomicrobiota</taxon>
        <taxon>Verrucomicrobiia</taxon>
        <taxon>Verrucomicrobiales</taxon>
        <taxon>Akkermansiaceae</taxon>
        <taxon>Akkermansia</taxon>
    </lineage>
</organism>
<dbReference type="AlphaFoldDB" id="A0A9D2AGT0"/>
<comment type="caution">
    <text evidence="1">The sequence shown here is derived from an EMBL/GenBank/DDBJ whole genome shotgun (WGS) entry which is preliminary data.</text>
</comment>
<evidence type="ECO:0000313" key="2">
    <source>
        <dbReference type="Proteomes" id="UP000823964"/>
    </source>
</evidence>
<reference evidence="1" key="1">
    <citation type="journal article" date="2021" name="PeerJ">
        <title>Extensive microbial diversity within the chicken gut microbiome revealed by metagenomics and culture.</title>
        <authorList>
            <person name="Gilroy R."/>
            <person name="Ravi A."/>
            <person name="Getino M."/>
            <person name="Pursley I."/>
            <person name="Horton D.L."/>
            <person name="Alikhan N.F."/>
            <person name="Baker D."/>
            <person name="Gharbi K."/>
            <person name="Hall N."/>
            <person name="Watson M."/>
            <person name="Adriaenssens E.M."/>
            <person name="Foster-Nyarko E."/>
            <person name="Jarju S."/>
            <person name="Secka A."/>
            <person name="Antonio M."/>
            <person name="Oren A."/>
            <person name="Chaudhuri R.R."/>
            <person name="La Ragione R."/>
            <person name="Hildebrand F."/>
            <person name="Pallen M.J."/>
        </authorList>
    </citation>
    <scope>NUCLEOTIDE SEQUENCE</scope>
    <source>
        <strain evidence="1">14975</strain>
    </source>
</reference>
<evidence type="ECO:0008006" key="3">
    <source>
        <dbReference type="Google" id="ProtNLM"/>
    </source>
</evidence>
<dbReference type="PROSITE" id="PS51257">
    <property type="entry name" value="PROKAR_LIPOPROTEIN"/>
    <property type="match status" value="1"/>
</dbReference>